<dbReference type="SUPFAM" id="SSF88659">
    <property type="entry name" value="Sigma3 and sigma4 domains of RNA polymerase sigma factors"/>
    <property type="match status" value="1"/>
</dbReference>
<dbReference type="AlphaFoldDB" id="U5NW89"/>
<keyword evidence="1" id="KW-0614">Plasmid</keyword>
<dbReference type="EMBL" id="KF577590">
    <property type="protein sequence ID" value="AGY35378.1"/>
    <property type="molecule type" value="Genomic_DNA"/>
</dbReference>
<accession>U5NW89</accession>
<name>U5NW89_9MICO</name>
<dbReference type="InterPro" id="IPR013324">
    <property type="entry name" value="RNA_pol_sigma_r3/r4-like"/>
</dbReference>
<proteinExistence type="predicted"/>
<protein>
    <submittedName>
        <fullName evidence="1">Uncharacterized protein</fullName>
    </submittedName>
</protein>
<evidence type="ECO:0000313" key="1">
    <source>
        <dbReference type="EMBL" id="AGY35378.1"/>
    </source>
</evidence>
<gene>
    <name evidence="1" type="ORF">AP13_p00690</name>
</gene>
<geneLocation type="plasmid" evidence="1">
    <name>pAP13</name>
</geneLocation>
<reference evidence="1" key="1">
    <citation type="journal article" date="2013" name="Genome Announc.">
        <title>Complete Genome Sequence of pAP13, a Large Linear Plasmid of a Brevibacterium Strain Isolated from a Saline Lake at 4,200 Meters above Sea Level in Argentina.</title>
        <authorList>
            <person name="Dib J.R."/>
            <person name="Schuldes J."/>
            <person name="Thurmer A."/>
            <person name="Farias M.E."/>
            <person name="Daniel R."/>
            <person name="Meinhardt F."/>
        </authorList>
    </citation>
    <scope>NUCLEOTIDE SEQUENCE</scope>
    <source>
        <strain evidence="1">Ap13</strain>
        <plasmid evidence="1">pAP13</plasmid>
    </source>
</reference>
<dbReference type="RefSeq" id="WP_023164815.1">
    <property type="nucleotide sequence ID" value="NC_022590.1"/>
</dbReference>
<organism evidence="1">
    <name type="scientific">Brevibacterium sp. Ap13</name>
    <dbReference type="NCBI Taxonomy" id="1406197"/>
    <lineage>
        <taxon>Bacteria</taxon>
        <taxon>Bacillati</taxon>
        <taxon>Actinomycetota</taxon>
        <taxon>Actinomycetes</taxon>
        <taxon>Micrococcales</taxon>
        <taxon>Brevibacteriaceae</taxon>
        <taxon>Brevibacterium</taxon>
    </lineage>
</organism>
<sequence length="261" mass="29389">MSRTISTTPHSLRQLTEEWNERRYSDAARHRFDEWTAQYPALRGFELAEIPFRISTLPRNEADAILHSLISLAQAGHSLAGRCILTAFAPRIIRLVDHPSVKAQYPDRNDMYAHVIAATWEAIGTYNLALSTKVVANFAMGMLKHAVPYTVSKVAKHETCCLSPDEIHTYRAFEDSPHADSRSAAAQVDVILAWAEEKDVLTPANIELVRAYYLTHTGHEARIELAARLGISRDALYQRVHRLLSRLQSALANHIKQDNIS</sequence>